<dbReference type="EMBL" id="QGKY02001250">
    <property type="protein sequence ID" value="KAF2560533.1"/>
    <property type="molecule type" value="Genomic_DNA"/>
</dbReference>
<organism evidence="1">
    <name type="scientific">Brassica cretica</name>
    <name type="common">Mustard</name>
    <dbReference type="NCBI Taxonomy" id="69181"/>
    <lineage>
        <taxon>Eukaryota</taxon>
        <taxon>Viridiplantae</taxon>
        <taxon>Streptophyta</taxon>
        <taxon>Embryophyta</taxon>
        <taxon>Tracheophyta</taxon>
        <taxon>Spermatophyta</taxon>
        <taxon>Magnoliopsida</taxon>
        <taxon>eudicotyledons</taxon>
        <taxon>Gunneridae</taxon>
        <taxon>Pentapetalae</taxon>
        <taxon>rosids</taxon>
        <taxon>malvids</taxon>
        <taxon>Brassicales</taxon>
        <taxon>Brassicaceae</taxon>
        <taxon>Brassiceae</taxon>
        <taxon>Brassica</taxon>
    </lineage>
</organism>
<protein>
    <submittedName>
        <fullName evidence="1">Uncharacterized protein</fullName>
    </submittedName>
</protein>
<reference evidence="1" key="1">
    <citation type="submission" date="2019-12" db="EMBL/GenBank/DDBJ databases">
        <title>Genome sequencing and annotation of Brassica cretica.</title>
        <authorList>
            <person name="Studholme D.J."/>
            <person name="Sarris P.F."/>
        </authorList>
    </citation>
    <scope>NUCLEOTIDE SEQUENCE</scope>
    <source>
        <strain evidence="2">PFS-001/15</strain>
        <strain evidence="1">PFS-102/07</strain>
        <tissue evidence="1">Leaf</tissue>
    </source>
</reference>
<name>A0A8S9HR97_BRACR</name>
<sequence>MIGQHLVGLIRASINTRGPKSVYEKASQHKYTWTISSLELELASIRLTWTVQSIKTRAHVQISTRTVHGKGQCADMCTNMVHQLSKISTRTVREKDQHADMCGQRADMCIDGQYSWAKITRAVHGKGQRPESKDQRADMCTDGQSTDVLSHVAKITRTVHRKGQSAESKDECADMCTDGQSTDVLCVLTDRHGCLVCADGHPRTSCVY</sequence>
<dbReference type="AlphaFoldDB" id="A0A8S9HR97"/>
<evidence type="ECO:0000313" key="1">
    <source>
        <dbReference type="EMBL" id="KAF2560533.1"/>
    </source>
</evidence>
<gene>
    <name evidence="2" type="ORF">F2Q68_00011623</name>
    <name evidence="1" type="ORF">F2Q70_00018358</name>
</gene>
<proteinExistence type="predicted"/>
<dbReference type="Proteomes" id="UP000712281">
    <property type="component" value="Unassembled WGS sequence"/>
</dbReference>
<evidence type="ECO:0000313" key="2">
    <source>
        <dbReference type="EMBL" id="KAF2599911.1"/>
    </source>
</evidence>
<accession>A0A8S9HR97</accession>
<dbReference type="EMBL" id="QGKW02000717">
    <property type="protein sequence ID" value="KAF2599911.1"/>
    <property type="molecule type" value="Genomic_DNA"/>
</dbReference>
<comment type="caution">
    <text evidence="1">The sequence shown here is derived from an EMBL/GenBank/DDBJ whole genome shotgun (WGS) entry which is preliminary data.</text>
</comment>